<reference evidence="3 4" key="1">
    <citation type="submission" date="2015-07" db="EMBL/GenBank/DDBJ databases">
        <title>Genome analysis of myxobacterium Chondromyces crocatus Cm c5 reveals a high potential for natural compound synthesis and the genetic basis for the loss of fruiting body formation.</title>
        <authorList>
            <person name="Zaburannyi N."/>
            <person name="Bunk B."/>
            <person name="Maier J."/>
            <person name="Overmann J."/>
            <person name="Mueller R."/>
        </authorList>
    </citation>
    <scope>NUCLEOTIDE SEQUENCE [LARGE SCALE GENOMIC DNA]</scope>
    <source>
        <strain evidence="3 4">Cm c5</strain>
    </source>
</reference>
<protein>
    <submittedName>
        <fullName evidence="3">ABC transporter</fullName>
    </submittedName>
</protein>
<feature type="transmembrane region" description="Helical" evidence="1">
    <location>
        <begin position="104"/>
        <end position="121"/>
    </location>
</feature>
<accession>A0A0K1EGN3</accession>
<feature type="domain" description="ABC-type uncharacterised transport system" evidence="2">
    <location>
        <begin position="339"/>
        <end position="576"/>
    </location>
</feature>
<dbReference type="EMBL" id="CP012159">
    <property type="protein sequence ID" value="AKT39842.1"/>
    <property type="molecule type" value="Genomic_DNA"/>
</dbReference>
<evidence type="ECO:0000256" key="1">
    <source>
        <dbReference type="SAM" id="Phobius"/>
    </source>
</evidence>
<dbReference type="KEGG" id="ccro:CMC5_039930"/>
<feature type="transmembrane region" description="Helical" evidence="1">
    <location>
        <begin position="185"/>
        <end position="207"/>
    </location>
</feature>
<keyword evidence="1" id="KW-0812">Transmembrane</keyword>
<sequence length="650" mass="69418">MKDEKDPKSAAADEKASAKAAETKAPVKAHAAPAAFQVQPGAWMVPAYLGALLLLFLGERVVPTFDAARYTLSGIGVALVALVTALRFVAALRERGERAAIERALALLSLLGLVAIGLYFSTTDTGRALLGVAKAAPETRARIHGATTVGWIGLLVVATLPMFFGELALAPMRRAPQLEGRRVRAATLSAMALSFAAVYTALFVYAAGELDIKADFSYFRTSRASESTLKVAQSLTEPVKVTAFFPQLNEVGVEVEGYLRELAKGAPSLEVEVQDRLVVPALAKEAKVTQDGVIVLTRGPARELVTVGADIKTAAAKLKTLDADFQKALLKVVRSQRTAYFTVGHGELNEATGAEAKEGRSAKNLRKLLESQNYVVKDLGLGQGLGSEIPKDAFLVIVLGPAKALLPEEVAALKRFADEGGKLLMGLDPDAKVDLDPLAEIVGLTWKPTPLANDKVYVRRRYNDADRSNLVSTRYSSHASVSTLSRNAARAPTLFPGVSSLDKREGGSEKVDFTIKSMGETFEDPNGNFTFDADGEKRSTYNLAAAVSKEIGGEGNDKKELRAFVVADADALSDAAFGNDPNVVLVLDAIRWLGGEESFAGTITTAEDARIEHTKEKDQLWFWGTIALGPAVVLGLGLIVTRRGRRGRSA</sequence>
<dbReference type="Proteomes" id="UP000067626">
    <property type="component" value="Chromosome"/>
</dbReference>
<dbReference type="AlphaFoldDB" id="A0A0K1EGN3"/>
<organism evidence="3 4">
    <name type="scientific">Chondromyces crocatus</name>
    <dbReference type="NCBI Taxonomy" id="52"/>
    <lineage>
        <taxon>Bacteria</taxon>
        <taxon>Pseudomonadati</taxon>
        <taxon>Myxococcota</taxon>
        <taxon>Polyangia</taxon>
        <taxon>Polyangiales</taxon>
        <taxon>Polyangiaceae</taxon>
        <taxon>Chondromyces</taxon>
    </lineage>
</organism>
<evidence type="ECO:0000313" key="4">
    <source>
        <dbReference type="Proteomes" id="UP000067626"/>
    </source>
</evidence>
<evidence type="ECO:0000313" key="3">
    <source>
        <dbReference type="EMBL" id="AKT39842.1"/>
    </source>
</evidence>
<proteinExistence type="predicted"/>
<feature type="transmembrane region" description="Helical" evidence="1">
    <location>
        <begin position="70"/>
        <end position="92"/>
    </location>
</feature>
<evidence type="ECO:0000259" key="2">
    <source>
        <dbReference type="Pfam" id="PF09822"/>
    </source>
</evidence>
<feature type="transmembrane region" description="Helical" evidence="1">
    <location>
        <begin position="141"/>
        <end position="164"/>
    </location>
</feature>
<gene>
    <name evidence="3" type="ORF">CMC5_039930</name>
</gene>
<feature type="transmembrane region" description="Helical" evidence="1">
    <location>
        <begin position="41"/>
        <end position="58"/>
    </location>
</feature>
<dbReference type="RefSeq" id="WP_245678529.1">
    <property type="nucleotide sequence ID" value="NZ_CP012159.1"/>
</dbReference>
<dbReference type="InterPro" id="IPR029062">
    <property type="entry name" value="Class_I_gatase-like"/>
</dbReference>
<feature type="transmembrane region" description="Helical" evidence="1">
    <location>
        <begin position="620"/>
        <end position="640"/>
    </location>
</feature>
<keyword evidence="1" id="KW-1133">Transmembrane helix</keyword>
<keyword evidence="4" id="KW-1185">Reference proteome</keyword>
<name>A0A0K1EGN3_CHOCO</name>
<dbReference type="InterPro" id="IPR019196">
    <property type="entry name" value="ABC_transp_unknown"/>
</dbReference>
<dbReference type="STRING" id="52.CMC5_039930"/>
<dbReference type="Pfam" id="PF09822">
    <property type="entry name" value="ABC_transp_aux"/>
    <property type="match status" value="1"/>
</dbReference>
<dbReference type="SUPFAM" id="SSF52317">
    <property type="entry name" value="Class I glutamine amidotransferase-like"/>
    <property type="match status" value="1"/>
</dbReference>
<keyword evidence="1" id="KW-0472">Membrane</keyword>